<dbReference type="Ensembl" id="ENSSSCT00015043156.1">
    <property type="protein sequence ID" value="ENSSSCP00015017052.1"/>
    <property type="gene ID" value="ENSSSCG00015032644.1"/>
</dbReference>
<evidence type="ECO:0000256" key="1">
    <source>
        <dbReference type="SAM" id="Phobius"/>
    </source>
</evidence>
<dbReference type="AlphaFoldDB" id="A0A8D0U0X1"/>
<name>A0A8D0U0X1_PIG</name>
<feature type="transmembrane region" description="Helical" evidence="1">
    <location>
        <begin position="55"/>
        <end position="79"/>
    </location>
</feature>
<dbReference type="Proteomes" id="UP000694726">
    <property type="component" value="Unplaced"/>
</dbReference>
<sequence>MPKIGIAGSYGSSIFSFLRYLHTVFHSGCTNLHSHQQCRRVPSSPHPLQHLSVDLLMMAILTGMMWYLIVVLICISLIISCVEHFFKCLFAICIFSLEKFRSFAHFSFVCLCVCYKRFF</sequence>
<evidence type="ECO:0000313" key="2">
    <source>
        <dbReference type="Ensembl" id="ENSSSCP00015017052.1"/>
    </source>
</evidence>
<proteinExistence type="predicted"/>
<evidence type="ECO:0000313" key="3">
    <source>
        <dbReference type="Proteomes" id="UP000694726"/>
    </source>
</evidence>
<accession>A0A8D0U0X1</accession>
<keyword evidence="1" id="KW-0812">Transmembrane</keyword>
<protein>
    <submittedName>
        <fullName evidence="2">Uncharacterized protein</fullName>
    </submittedName>
</protein>
<keyword evidence="1" id="KW-0472">Membrane</keyword>
<dbReference type="Ensembl" id="ENSSSCT00040090590.1">
    <property type="protein sequence ID" value="ENSSSCP00040039836.1"/>
    <property type="gene ID" value="ENSSSCG00040066372.1"/>
</dbReference>
<organism evidence="2 3">
    <name type="scientific">Sus scrofa</name>
    <name type="common">Pig</name>
    <dbReference type="NCBI Taxonomy" id="9823"/>
    <lineage>
        <taxon>Eukaryota</taxon>
        <taxon>Metazoa</taxon>
        <taxon>Chordata</taxon>
        <taxon>Craniata</taxon>
        <taxon>Vertebrata</taxon>
        <taxon>Euteleostomi</taxon>
        <taxon>Mammalia</taxon>
        <taxon>Eutheria</taxon>
        <taxon>Laurasiatheria</taxon>
        <taxon>Artiodactyla</taxon>
        <taxon>Suina</taxon>
        <taxon>Suidae</taxon>
        <taxon>Sus</taxon>
    </lineage>
</organism>
<reference evidence="2" key="1">
    <citation type="submission" date="2025-05" db="UniProtKB">
        <authorList>
            <consortium name="Ensembl"/>
        </authorList>
    </citation>
    <scope>IDENTIFICATION</scope>
</reference>
<keyword evidence="1" id="KW-1133">Transmembrane helix</keyword>
<dbReference type="Proteomes" id="UP000694722">
    <property type="component" value="Unplaced"/>
</dbReference>